<dbReference type="RefSeq" id="WP_174233555.1">
    <property type="nucleotide sequence ID" value="NZ_CANMAK010000013.1"/>
</dbReference>
<evidence type="ECO:0000256" key="1">
    <source>
        <dbReference type="ARBA" id="ARBA00002591"/>
    </source>
</evidence>
<comment type="function">
    <text evidence="1 7">Assembles around the rod to form the L-ring and probably protects the motor/basal body from shearing forces during rotation.</text>
</comment>
<comment type="subunit">
    <text evidence="7">The basal body constitutes a major portion of the flagellar organelle and consists of four rings (L,P,S, and M) mounted on a central rod.</text>
</comment>
<comment type="caution">
    <text evidence="9">The sequence shown here is derived from an EMBL/GenBank/DDBJ whole genome shotgun (WGS) entry which is preliminary data.</text>
</comment>
<dbReference type="PANTHER" id="PTHR34933:SF1">
    <property type="entry name" value="FLAGELLAR L-RING PROTEIN"/>
    <property type="match status" value="1"/>
</dbReference>
<evidence type="ECO:0000256" key="2">
    <source>
        <dbReference type="ARBA" id="ARBA00006929"/>
    </source>
</evidence>
<proteinExistence type="inferred from homology"/>
<evidence type="ECO:0000256" key="5">
    <source>
        <dbReference type="ARBA" id="ARBA00023143"/>
    </source>
</evidence>
<feature type="chain" id="PRO_5015607247" description="Flagellar L-ring protein" evidence="8">
    <location>
        <begin position="26"/>
        <end position="248"/>
    </location>
</feature>
<dbReference type="GO" id="GO:0071973">
    <property type="term" value="P:bacterial-type flagellum-dependent cell motility"/>
    <property type="evidence" value="ECO:0007669"/>
    <property type="project" value="InterPro"/>
</dbReference>
<keyword evidence="6 7" id="KW-0998">Cell outer membrane</keyword>
<reference evidence="9 10" key="1">
    <citation type="submission" date="2018-04" db="EMBL/GenBank/DDBJ databases">
        <title>Genomic Encyclopedia of Archaeal and Bacterial Type Strains, Phase II (KMG-II): from individual species to whole genera.</title>
        <authorList>
            <person name="Goeker M."/>
        </authorList>
    </citation>
    <scope>NUCLEOTIDE SEQUENCE [LARGE SCALE GENOMIC DNA]</scope>
    <source>
        <strain evidence="9 10">DSM 12244</strain>
    </source>
</reference>
<keyword evidence="9" id="KW-0282">Flagellum</keyword>
<dbReference type="PANTHER" id="PTHR34933">
    <property type="entry name" value="FLAGELLAR L-RING PROTEIN"/>
    <property type="match status" value="1"/>
</dbReference>
<comment type="similarity">
    <text evidence="2 7">Belongs to the FlgH family.</text>
</comment>
<dbReference type="InterPro" id="IPR000527">
    <property type="entry name" value="Flag_Lring"/>
</dbReference>
<name>A0A2T6CA34_9RHOB</name>
<dbReference type="GO" id="GO:0009279">
    <property type="term" value="C:cell outer membrane"/>
    <property type="evidence" value="ECO:0007669"/>
    <property type="project" value="UniProtKB-SubCell"/>
</dbReference>
<comment type="subcellular location">
    <subcellularLocation>
        <location evidence="7">Cell outer membrane</location>
    </subcellularLocation>
    <subcellularLocation>
        <location evidence="7">Bacterial flagellum basal body</location>
    </subcellularLocation>
</comment>
<dbReference type="GO" id="GO:0009427">
    <property type="term" value="C:bacterial-type flagellum basal body, distal rod, L ring"/>
    <property type="evidence" value="ECO:0007669"/>
    <property type="project" value="InterPro"/>
</dbReference>
<feature type="signal peptide" evidence="8">
    <location>
        <begin position="1"/>
        <end position="25"/>
    </location>
</feature>
<keyword evidence="9" id="KW-0966">Cell projection</keyword>
<evidence type="ECO:0000256" key="7">
    <source>
        <dbReference type="HAMAP-Rule" id="MF_00415"/>
    </source>
</evidence>
<evidence type="ECO:0000313" key="9">
    <source>
        <dbReference type="EMBL" id="PTX65143.1"/>
    </source>
</evidence>
<evidence type="ECO:0000313" key="10">
    <source>
        <dbReference type="Proteomes" id="UP000244092"/>
    </source>
</evidence>
<accession>A0A2T6CA34</accession>
<evidence type="ECO:0000256" key="6">
    <source>
        <dbReference type="ARBA" id="ARBA00023237"/>
    </source>
</evidence>
<dbReference type="PRINTS" id="PR01008">
    <property type="entry name" value="FLGLRINGFLGH"/>
</dbReference>
<evidence type="ECO:0000256" key="4">
    <source>
        <dbReference type="ARBA" id="ARBA00023136"/>
    </source>
</evidence>
<keyword evidence="3 8" id="KW-0732">Signal</keyword>
<dbReference type="EMBL" id="QBKU01000014">
    <property type="protein sequence ID" value="PTX65143.1"/>
    <property type="molecule type" value="Genomic_DNA"/>
</dbReference>
<gene>
    <name evidence="7" type="primary">flgH</name>
    <name evidence="9" type="ORF">C8N31_11461</name>
</gene>
<protein>
    <recommendedName>
        <fullName evidence="7">Flagellar L-ring protein</fullName>
    </recommendedName>
    <alternativeName>
        <fullName evidence="7">Basal body L-ring protein</fullName>
    </alternativeName>
</protein>
<dbReference type="HAMAP" id="MF_00415">
    <property type="entry name" value="FlgH"/>
    <property type="match status" value="1"/>
</dbReference>
<dbReference type="GO" id="GO:0003774">
    <property type="term" value="F:cytoskeletal motor activity"/>
    <property type="evidence" value="ECO:0007669"/>
    <property type="project" value="InterPro"/>
</dbReference>
<dbReference type="AlphaFoldDB" id="A0A2T6CA34"/>
<evidence type="ECO:0000256" key="3">
    <source>
        <dbReference type="ARBA" id="ARBA00022729"/>
    </source>
</evidence>
<keyword evidence="5 7" id="KW-0975">Bacterial flagellum</keyword>
<keyword evidence="4 7" id="KW-0472">Membrane</keyword>
<evidence type="ECO:0000256" key="8">
    <source>
        <dbReference type="SAM" id="SignalP"/>
    </source>
</evidence>
<dbReference type="Pfam" id="PF02107">
    <property type="entry name" value="FlgH"/>
    <property type="match status" value="1"/>
</dbReference>
<sequence>MNITSSLLTSMRNVLVLGLALAALAACSEISENRNPTVGNLVLDPDNMAEVNRISVPMPPMTPKPAPQRAEATSLWASDSTSFFRDRRAKEVGDLVTVLIDINDRAQLQNATGRSREAKQEKLDPDILDFDTATQSGKVVELESSSESSGQGSIRRNENIRLRVAALIIQILPNGNFVIAGRQEVKVNSELRELRIAGIIRQADINVSNTIDYDKIAEARISYGGRGQISAVQNARYGHDVLEVILPY</sequence>
<organism evidence="9 10">
    <name type="scientific">Sulfitobacter mediterraneus</name>
    <dbReference type="NCBI Taxonomy" id="83219"/>
    <lineage>
        <taxon>Bacteria</taxon>
        <taxon>Pseudomonadati</taxon>
        <taxon>Pseudomonadota</taxon>
        <taxon>Alphaproteobacteria</taxon>
        <taxon>Rhodobacterales</taxon>
        <taxon>Roseobacteraceae</taxon>
        <taxon>Sulfitobacter</taxon>
    </lineage>
</organism>
<keyword evidence="9" id="KW-0969">Cilium</keyword>
<dbReference type="Proteomes" id="UP000244092">
    <property type="component" value="Unassembled WGS sequence"/>
</dbReference>